<dbReference type="InterPro" id="IPR000582">
    <property type="entry name" value="Acyl-CoA-binding_protein"/>
</dbReference>
<proteinExistence type="predicted"/>
<dbReference type="InterPro" id="IPR009038">
    <property type="entry name" value="GOLD_dom"/>
</dbReference>
<dbReference type="Gene3D" id="2.60.120.680">
    <property type="entry name" value="GOLD domain"/>
    <property type="match status" value="1"/>
</dbReference>
<dbReference type="FunFam" id="2.60.120.680:FF:000002">
    <property type="entry name" value="Putative Golgi resident protein GCP60"/>
    <property type="match status" value="1"/>
</dbReference>
<evidence type="ECO:0000256" key="6">
    <source>
        <dbReference type="ARBA" id="ARBA00022990"/>
    </source>
</evidence>
<dbReference type="InterPro" id="IPR052269">
    <property type="entry name" value="Golgi-PI4KB_interaction"/>
</dbReference>
<dbReference type="PROSITE" id="PS51228">
    <property type="entry name" value="ACB_2"/>
    <property type="match status" value="1"/>
</dbReference>
<evidence type="ECO:0000256" key="2">
    <source>
        <dbReference type="ARBA" id="ARBA00004255"/>
    </source>
</evidence>
<evidence type="ECO:0000256" key="9">
    <source>
        <dbReference type="ARBA" id="ARBA00023098"/>
    </source>
</evidence>
<dbReference type="SUPFAM" id="SSF101576">
    <property type="entry name" value="Supernatant protein factor (SPF), C-terminal domain"/>
    <property type="match status" value="1"/>
</dbReference>
<dbReference type="PANTHER" id="PTHR22973:SF11">
    <property type="entry name" value="GOLGI RESIDENT PROTEIN GCP60"/>
    <property type="match status" value="1"/>
</dbReference>
<feature type="domain" description="ACB" evidence="20">
    <location>
        <begin position="55"/>
        <end position="146"/>
    </location>
</feature>
<keyword evidence="5" id="KW-0752">Steroid biosynthesis</keyword>
<reference evidence="21 22" key="1">
    <citation type="journal article" date="2019" name="Sci. Data">
        <title>Hybrid genome assembly and annotation of Danionella translucida.</title>
        <authorList>
            <person name="Kadobianskyi M."/>
            <person name="Schulze L."/>
            <person name="Schuelke M."/>
            <person name="Judkewitz B."/>
        </authorList>
    </citation>
    <scope>NUCLEOTIDE SEQUENCE [LARGE SCALE GENOMIC DNA]</scope>
    <source>
        <strain evidence="21 22">Bolton</strain>
    </source>
</reference>
<evidence type="ECO:0000256" key="18">
    <source>
        <dbReference type="SAM" id="MobiDB-lite"/>
    </source>
</evidence>
<keyword evidence="3" id="KW-0444">Lipid biosynthesis</keyword>
<dbReference type="STRING" id="623744.A0A553QEE6"/>
<dbReference type="PANTHER" id="PTHR22973">
    <property type="entry name" value="LD35087P"/>
    <property type="match status" value="1"/>
</dbReference>
<evidence type="ECO:0000256" key="1">
    <source>
        <dbReference type="ARBA" id="ARBA00004173"/>
    </source>
</evidence>
<gene>
    <name evidence="21" type="ORF">DNTS_016699</name>
</gene>
<name>A0A553QEE6_9TELE</name>
<dbReference type="Pfam" id="PF00887">
    <property type="entry name" value="ACBP"/>
    <property type="match status" value="1"/>
</dbReference>
<dbReference type="PROSITE" id="PS50866">
    <property type="entry name" value="GOLD"/>
    <property type="match status" value="1"/>
</dbReference>
<evidence type="ECO:0000256" key="17">
    <source>
        <dbReference type="SAM" id="Coils"/>
    </source>
</evidence>
<dbReference type="Gene3D" id="1.20.80.10">
    <property type="match status" value="1"/>
</dbReference>
<feature type="domain" description="GOLD" evidence="19">
    <location>
        <begin position="345"/>
        <end position="503"/>
    </location>
</feature>
<comment type="caution">
    <text evidence="21">The sequence shown here is derived from an EMBL/GenBank/DDBJ whole genome shotgun (WGS) entry which is preliminary data.</text>
</comment>
<organism evidence="21 22">
    <name type="scientific">Danionella cerebrum</name>
    <dbReference type="NCBI Taxonomy" id="2873325"/>
    <lineage>
        <taxon>Eukaryota</taxon>
        <taxon>Metazoa</taxon>
        <taxon>Chordata</taxon>
        <taxon>Craniata</taxon>
        <taxon>Vertebrata</taxon>
        <taxon>Euteleostomi</taxon>
        <taxon>Actinopterygii</taxon>
        <taxon>Neopterygii</taxon>
        <taxon>Teleostei</taxon>
        <taxon>Ostariophysi</taxon>
        <taxon>Cypriniformes</taxon>
        <taxon>Danionidae</taxon>
        <taxon>Danioninae</taxon>
        <taxon>Danionella</taxon>
    </lineage>
</organism>
<dbReference type="InterPro" id="IPR036598">
    <property type="entry name" value="GOLD_dom_sf"/>
</dbReference>
<dbReference type="FunFam" id="1.20.80.10:FF:000017">
    <property type="entry name" value="Golgi resident protein GCP60"/>
    <property type="match status" value="1"/>
</dbReference>
<keyword evidence="22" id="KW-1185">Reference proteome</keyword>
<evidence type="ECO:0000256" key="15">
    <source>
        <dbReference type="ARBA" id="ARBA00078007"/>
    </source>
</evidence>
<evidence type="ECO:0000259" key="20">
    <source>
        <dbReference type="PROSITE" id="PS51228"/>
    </source>
</evidence>
<keyword evidence="8 17" id="KW-0175">Coiled coil</keyword>
<evidence type="ECO:0000259" key="19">
    <source>
        <dbReference type="PROSITE" id="PS50866"/>
    </source>
</evidence>
<evidence type="ECO:0000256" key="10">
    <source>
        <dbReference type="ARBA" id="ARBA00023128"/>
    </source>
</evidence>
<sequence length="505" mass="59313">MMEFDREEHGCDRFQKPSENGVTAEADSEGDPLLKEEDEPPPKSWSLERNWGFTLEELFKLALKFFKEMNGKAFNPTYEENLRLVALHKQITFGPYNHDTCPEIGFFDVLGSDRRKEWLRLGSMAKEDAMEDFVKLLNSCCTLFAPYVTSHKIEKDDQKRRQKEEEERLQLEREEQERRWLEEEAQRREEEERRIKEKELKIKEEMLRIQIDKQKEQIMAVLNAQTAVQFQLYAKQQFPEHPEQQQALIRQLQEQHYQQYVQQALRLQQMALQKKDEDSNLTQASENPDVSSETVSSSQSHSSEDQDNQTDSKAFNLFVEGKTEDERRILAPSMWTRPQIKEFKEKVLHDEDAVITVGRGEVLTVRVPTHADGSYLFWEFATDHYDIGFGLFFEWKDVTVPAIVPNEGESTTESKQGKIIHIICPKKPNTGYFLLFPNVEGEKQTEQGRIPLINEVVPVSRRDSHEEVYAGSHQYPGEGVHLLKFDNSYSLWRPKVVYYRVYYTR</sequence>
<dbReference type="EMBL" id="SRMA01026054">
    <property type="protein sequence ID" value="TRY88308.1"/>
    <property type="molecule type" value="Genomic_DNA"/>
</dbReference>
<dbReference type="InterPro" id="IPR035984">
    <property type="entry name" value="Acyl-CoA-binding_sf"/>
</dbReference>
<evidence type="ECO:0000256" key="5">
    <source>
        <dbReference type="ARBA" id="ARBA00022955"/>
    </source>
</evidence>
<feature type="region of interest" description="Disordered" evidence="18">
    <location>
        <begin position="276"/>
        <end position="312"/>
    </location>
</feature>
<evidence type="ECO:0000313" key="22">
    <source>
        <dbReference type="Proteomes" id="UP000316079"/>
    </source>
</evidence>
<dbReference type="InterPro" id="IPR014352">
    <property type="entry name" value="FERM/acyl-CoA-bd_prot_sf"/>
</dbReference>
<dbReference type="Proteomes" id="UP000316079">
    <property type="component" value="Unassembled WGS sequence"/>
</dbReference>
<feature type="coiled-coil region" evidence="17">
    <location>
        <begin position="152"/>
        <end position="217"/>
    </location>
</feature>
<feature type="compositionally biased region" description="Low complexity" evidence="18">
    <location>
        <begin position="289"/>
        <end position="301"/>
    </location>
</feature>
<feature type="compositionally biased region" description="Basic and acidic residues" evidence="18">
    <location>
        <begin position="1"/>
        <end position="16"/>
    </location>
</feature>
<evidence type="ECO:0000256" key="14">
    <source>
        <dbReference type="ARBA" id="ARBA00076235"/>
    </source>
</evidence>
<accession>A0A553QEE6</accession>
<keyword evidence="9" id="KW-0443">Lipid metabolism</keyword>
<comment type="subcellular location">
    <subcellularLocation>
        <location evidence="2">Golgi apparatus membrane</location>
        <topology evidence="2">Peripheral membrane protein</topology>
        <orientation evidence="2">Cytoplasmic side</orientation>
    </subcellularLocation>
    <subcellularLocation>
        <location evidence="1">Mitochondrion</location>
    </subcellularLocation>
</comment>
<keyword evidence="10" id="KW-0496">Mitochondrion</keyword>
<feature type="region of interest" description="Disordered" evidence="18">
    <location>
        <begin position="1"/>
        <end position="46"/>
    </location>
</feature>
<evidence type="ECO:0000256" key="13">
    <source>
        <dbReference type="ARBA" id="ARBA00067322"/>
    </source>
</evidence>
<evidence type="ECO:0000256" key="16">
    <source>
        <dbReference type="ARBA" id="ARBA00080905"/>
    </source>
</evidence>
<evidence type="ECO:0000256" key="12">
    <source>
        <dbReference type="ARBA" id="ARBA00057952"/>
    </source>
</evidence>
<evidence type="ECO:0000256" key="4">
    <source>
        <dbReference type="ARBA" id="ARBA00022553"/>
    </source>
</evidence>
<evidence type="ECO:0000313" key="21">
    <source>
        <dbReference type="EMBL" id="TRY88308.1"/>
    </source>
</evidence>
<comment type="function">
    <text evidence="12">Involved in the maintenance of Golgi structure by interacting with giantin, affecting protein transport between the endoplasmic reticulum and Golgi. Involved in hormone-induced steroid biosynthesis in testicular Leydig cells. Recruits PI4KB to the Golgi apparatus membrane; enhances the enzyme activity of PI4KB activity via its membrane recruitment thereby increasing the local concentration of the substrate in the vicinity of the kinase.</text>
</comment>
<dbReference type="GO" id="GO:0000062">
    <property type="term" value="F:fatty-acyl-CoA binding"/>
    <property type="evidence" value="ECO:0007669"/>
    <property type="project" value="InterPro"/>
</dbReference>
<protein>
    <recommendedName>
        <fullName evidence="13">Golgi resident protein GCP60</fullName>
    </recommendedName>
    <alternativeName>
        <fullName evidence="15">Acyl-CoA-binding domain-containing protein 3</fullName>
    </alternativeName>
    <alternativeName>
        <fullName evidence="16">Golgi complex-associated protein 1</fullName>
    </alternativeName>
    <alternativeName>
        <fullName evidence="14">Golgi phosphoprotein 1</fullName>
    </alternativeName>
</protein>
<dbReference type="GO" id="GO:0000139">
    <property type="term" value="C:Golgi membrane"/>
    <property type="evidence" value="ECO:0007669"/>
    <property type="project" value="UniProtKB-SubCell"/>
</dbReference>
<dbReference type="AlphaFoldDB" id="A0A553QEE6"/>
<dbReference type="SUPFAM" id="SSF47027">
    <property type="entry name" value="Acyl-CoA binding protein"/>
    <property type="match status" value="1"/>
</dbReference>
<dbReference type="GO" id="GO:0005739">
    <property type="term" value="C:mitochondrion"/>
    <property type="evidence" value="ECO:0007669"/>
    <property type="project" value="UniProtKB-SubCell"/>
</dbReference>
<dbReference type="OrthoDB" id="5839451at2759"/>
<keyword evidence="6" id="KW-0007">Acetylation</keyword>
<keyword evidence="11" id="KW-0472">Membrane</keyword>
<evidence type="ECO:0000256" key="7">
    <source>
        <dbReference type="ARBA" id="ARBA00023034"/>
    </source>
</evidence>
<evidence type="ECO:0000256" key="11">
    <source>
        <dbReference type="ARBA" id="ARBA00023136"/>
    </source>
</evidence>
<dbReference type="Pfam" id="PF13897">
    <property type="entry name" value="GOLD_2"/>
    <property type="match status" value="1"/>
</dbReference>
<evidence type="ECO:0000256" key="3">
    <source>
        <dbReference type="ARBA" id="ARBA00022516"/>
    </source>
</evidence>
<keyword evidence="4" id="KW-0597">Phosphoprotein</keyword>
<evidence type="ECO:0000256" key="8">
    <source>
        <dbReference type="ARBA" id="ARBA00023054"/>
    </source>
</evidence>
<dbReference type="GO" id="GO:0006694">
    <property type="term" value="P:steroid biosynthetic process"/>
    <property type="evidence" value="ECO:0007669"/>
    <property type="project" value="UniProtKB-KW"/>
</dbReference>
<keyword evidence="7" id="KW-0333">Golgi apparatus</keyword>